<dbReference type="AlphaFoldDB" id="A0AA35K821"/>
<dbReference type="EMBL" id="OX395129">
    <property type="protein sequence ID" value="CAI5773280.1"/>
    <property type="molecule type" value="Genomic_DNA"/>
</dbReference>
<dbReference type="PANTHER" id="PTHR18841:SF2">
    <property type="entry name" value="VITELLINE MEMBRANE OUTER LAYER PROTEIN 1 HOMOLOG"/>
    <property type="match status" value="1"/>
</dbReference>
<dbReference type="SUPFAM" id="SSF51092">
    <property type="entry name" value="Vitelline membrane outer protein-I (VMO-I)"/>
    <property type="match status" value="1"/>
</dbReference>
<proteinExistence type="predicted"/>
<dbReference type="InterPro" id="IPR005515">
    <property type="entry name" value="VOMI"/>
</dbReference>
<evidence type="ECO:0000313" key="2">
    <source>
        <dbReference type="Proteomes" id="UP001178461"/>
    </source>
</evidence>
<evidence type="ECO:0008006" key="3">
    <source>
        <dbReference type="Google" id="ProtNLM"/>
    </source>
</evidence>
<dbReference type="Proteomes" id="UP001178461">
    <property type="component" value="Chromosome 4"/>
</dbReference>
<sequence length="210" mass="23305">MELQSMLCCYSQKICGELPSMDLSIGTALFLIFSSYLSDAKTRNYTIELSVPNGGPWGEWGPIEFCRKGYANGFTLKVDPWHRFQILKDETSLNGICLSCTDGTEIHSSVGPWGKWTKTETCPKGRLISFSLRVQEHRGILLDDTSADNIRFSCEHGAVLTGHSNNWGTFGPWSAICPQGAICGIRTKTEPQMEKGDNTGLNDVKFYCCD</sequence>
<dbReference type="GO" id="GO:0005615">
    <property type="term" value="C:extracellular space"/>
    <property type="evidence" value="ECO:0007669"/>
    <property type="project" value="TreeGrafter"/>
</dbReference>
<dbReference type="Gene3D" id="2.100.10.20">
    <property type="entry name" value="Vitelline membrane outer layer protein I (VOMI)"/>
    <property type="match status" value="1"/>
</dbReference>
<dbReference type="PANTHER" id="PTHR18841">
    <property type="entry name" value="VITELLINE MEMBRANE OUTER LAYER PROTEIN I-RELATED"/>
    <property type="match status" value="1"/>
</dbReference>
<name>A0AA35K821_9SAUR</name>
<protein>
    <recommendedName>
        <fullName evidence="3">Vitelline membrane outer layer 1 homolog</fullName>
    </recommendedName>
</protein>
<accession>A0AA35K821</accession>
<keyword evidence="2" id="KW-1185">Reference proteome</keyword>
<organism evidence="1 2">
    <name type="scientific">Podarcis lilfordi</name>
    <name type="common">Lilford's wall lizard</name>
    <dbReference type="NCBI Taxonomy" id="74358"/>
    <lineage>
        <taxon>Eukaryota</taxon>
        <taxon>Metazoa</taxon>
        <taxon>Chordata</taxon>
        <taxon>Craniata</taxon>
        <taxon>Vertebrata</taxon>
        <taxon>Euteleostomi</taxon>
        <taxon>Lepidosauria</taxon>
        <taxon>Squamata</taxon>
        <taxon>Bifurcata</taxon>
        <taxon>Unidentata</taxon>
        <taxon>Episquamata</taxon>
        <taxon>Laterata</taxon>
        <taxon>Lacertibaenia</taxon>
        <taxon>Lacertidae</taxon>
        <taxon>Podarcis</taxon>
    </lineage>
</organism>
<reference evidence="1" key="1">
    <citation type="submission" date="2022-12" db="EMBL/GenBank/DDBJ databases">
        <authorList>
            <person name="Alioto T."/>
            <person name="Alioto T."/>
            <person name="Gomez Garrido J."/>
        </authorList>
    </citation>
    <scope>NUCLEOTIDE SEQUENCE</scope>
</reference>
<evidence type="ECO:0000313" key="1">
    <source>
        <dbReference type="EMBL" id="CAI5773280.1"/>
    </source>
</evidence>
<gene>
    <name evidence="1" type="ORF">PODLI_1B033563</name>
</gene>
<dbReference type="InterPro" id="IPR036706">
    <property type="entry name" value="VOMI_sf"/>
</dbReference>
<dbReference type="Pfam" id="PF03762">
    <property type="entry name" value="VOMI"/>
    <property type="match status" value="1"/>
</dbReference>